<evidence type="ECO:0000256" key="3">
    <source>
        <dbReference type="SAM" id="MobiDB-lite"/>
    </source>
</evidence>
<gene>
    <name evidence="5" type="ORF">UV8b_05771</name>
    <name evidence="4" type="ORF">UVI_02016200</name>
</gene>
<reference evidence="5" key="3">
    <citation type="submission" date="2020-03" db="EMBL/GenBank/DDBJ databases">
        <title>A mixture of massive structural variations and highly conserved coding sequences in Ustilaginoidea virens genome.</title>
        <authorList>
            <person name="Zhang K."/>
            <person name="Zhao Z."/>
            <person name="Zhang Z."/>
            <person name="Li Y."/>
            <person name="Hsiang T."/>
            <person name="Sun W."/>
        </authorList>
    </citation>
    <scope>NUCLEOTIDE SEQUENCE</scope>
    <source>
        <strain evidence="5">UV-8b</strain>
    </source>
</reference>
<evidence type="ECO:0000313" key="7">
    <source>
        <dbReference type="Proteomes" id="UP000054053"/>
    </source>
</evidence>
<dbReference type="EMBL" id="CP072756">
    <property type="protein sequence ID" value="QUC21528.1"/>
    <property type="molecule type" value="Genomic_DNA"/>
</dbReference>
<proteinExistence type="inferred from homology"/>
<protein>
    <submittedName>
        <fullName evidence="4">Uncharacterized protein</fullName>
    </submittedName>
</protein>
<dbReference type="GeneID" id="66066548"/>
<reference evidence="4" key="1">
    <citation type="journal article" date="2016" name="Genome Announc.">
        <title>Genome Sequence of Ustilaginoidea virens IPU010, a Rice Pathogenic Fungus Causing False Smut.</title>
        <authorList>
            <person name="Kumagai T."/>
            <person name="Ishii T."/>
            <person name="Terai G."/>
            <person name="Umemura M."/>
            <person name="Machida M."/>
            <person name="Asai K."/>
        </authorList>
    </citation>
    <scope>NUCLEOTIDE SEQUENCE [LARGE SCALE GENOMIC DNA]</scope>
    <source>
        <strain evidence="4">IPU010</strain>
    </source>
</reference>
<evidence type="ECO:0000256" key="1">
    <source>
        <dbReference type="ARBA" id="ARBA00007785"/>
    </source>
</evidence>
<comment type="similarity">
    <text evidence="1">Belongs to the PET191 family.</text>
</comment>
<organism evidence="4 7">
    <name type="scientific">Ustilaginoidea virens</name>
    <name type="common">Rice false smut fungus</name>
    <name type="synonym">Villosiclava virens</name>
    <dbReference type="NCBI Taxonomy" id="1159556"/>
    <lineage>
        <taxon>Eukaryota</taxon>
        <taxon>Fungi</taxon>
        <taxon>Dikarya</taxon>
        <taxon>Ascomycota</taxon>
        <taxon>Pezizomycotina</taxon>
        <taxon>Sordariomycetes</taxon>
        <taxon>Hypocreomycetidae</taxon>
        <taxon>Hypocreales</taxon>
        <taxon>Clavicipitaceae</taxon>
        <taxon>Ustilaginoidea</taxon>
    </lineage>
</organism>
<sequence length="133" mass="14983">MPSSCQELRDALAQCLQESDCVMVQRNKASDCLREPLASTLPTTCQQLKKGYGDCKRGLVDMRKRFRGNMPVGYKNAEGAEAGKGYQLYAGAPAFAGAVKETSGNEPIPQDWREIENEKYRLEQQQQQQQHRK</sequence>
<dbReference type="STRING" id="1159556.A0A063C522"/>
<dbReference type="PANTHER" id="PTHR28627">
    <property type="entry name" value="CYTOCHROME C OXIDASE ASSEMBLY FACTOR 5"/>
    <property type="match status" value="1"/>
</dbReference>
<dbReference type="Proteomes" id="UP000027002">
    <property type="component" value="Chromosome 4"/>
</dbReference>
<evidence type="ECO:0000313" key="5">
    <source>
        <dbReference type="EMBL" id="QUC21528.1"/>
    </source>
</evidence>
<dbReference type="OrthoDB" id="282149at2759"/>
<evidence type="ECO:0000256" key="2">
    <source>
        <dbReference type="ARBA" id="ARBA00023157"/>
    </source>
</evidence>
<dbReference type="PANTHER" id="PTHR28627:SF1">
    <property type="entry name" value="CYTOCHROME C OXIDASE ASSEMBLY FACTOR 5"/>
    <property type="match status" value="1"/>
</dbReference>
<dbReference type="GO" id="GO:0005739">
    <property type="term" value="C:mitochondrion"/>
    <property type="evidence" value="ECO:0007669"/>
    <property type="project" value="TreeGrafter"/>
</dbReference>
<dbReference type="EMBL" id="BBTG02000006">
    <property type="protein sequence ID" value="GAO13503.1"/>
    <property type="molecule type" value="Genomic_DNA"/>
</dbReference>
<dbReference type="KEGG" id="uvi:66066548"/>
<evidence type="ECO:0000313" key="4">
    <source>
        <dbReference type="EMBL" id="GAO13503.1"/>
    </source>
</evidence>
<keyword evidence="2" id="KW-1015">Disulfide bond</keyword>
<name>A0A063C522_USTVR</name>
<accession>A0A063C522</accession>
<dbReference type="InterPro" id="IPR018793">
    <property type="entry name" value="Cyt_c_oxidase_assmbl_Pet191"/>
</dbReference>
<dbReference type="AlphaFoldDB" id="A0A063C522"/>
<dbReference type="HOGENOM" id="CLU_138069_0_0_1"/>
<feature type="compositionally biased region" description="Low complexity" evidence="3">
    <location>
        <begin position="124"/>
        <end position="133"/>
    </location>
</feature>
<dbReference type="RefSeq" id="XP_042999201.1">
    <property type="nucleotide sequence ID" value="XM_043143268.1"/>
</dbReference>
<dbReference type="GO" id="GO:0033617">
    <property type="term" value="P:mitochondrial respiratory chain complex IV assembly"/>
    <property type="evidence" value="ECO:0007669"/>
    <property type="project" value="TreeGrafter"/>
</dbReference>
<keyword evidence="6" id="KW-1185">Reference proteome</keyword>
<feature type="region of interest" description="Disordered" evidence="3">
    <location>
        <begin position="100"/>
        <end position="133"/>
    </location>
</feature>
<evidence type="ECO:0000313" key="6">
    <source>
        <dbReference type="Proteomes" id="UP000027002"/>
    </source>
</evidence>
<feature type="compositionally biased region" description="Basic and acidic residues" evidence="3">
    <location>
        <begin position="111"/>
        <end position="122"/>
    </location>
</feature>
<dbReference type="Proteomes" id="UP000054053">
    <property type="component" value="Unassembled WGS sequence"/>
</dbReference>
<reference evidence="7" key="2">
    <citation type="journal article" date="2016" name="Genome Announc.">
        <title>Genome sequence of Ustilaginoidea virens IPU010, a rice pathogenic fungus causing false smut.</title>
        <authorList>
            <person name="Kumagai T."/>
            <person name="Ishii T."/>
            <person name="Terai G."/>
            <person name="Umemura M."/>
            <person name="Machida M."/>
            <person name="Asai K."/>
        </authorList>
    </citation>
    <scope>NUCLEOTIDE SEQUENCE [LARGE SCALE GENOMIC DNA]</scope>
    <source>
        <strain evidence="7">IPU010</strain>
    </source>
</reference>
<dbReference type="Pfam" id="PF10203">
    <property type="entry name" value="Pet191_N"/>
    <property type="match status" value="1"/>
</dbReference>